<sequence length="213" mass="24702">MGILKIPEWIIKFTYVNLLWYCFTVVGLFFFGFFPATMALFAIIRKWIMGETDIPTFRTFWHYYKKDFVKSNVVGFMLTISSAMLYLDYVLLEQARGLIFNSLFALLLPIIFMFIFTICYSFSVFVHYNFRPVKVIHQAFLVMIVSPLSTLMMIAGMVILYFSLRGFPGLVVLFGPSLLALLVMYSSYLSFENILNRKQKDSVEVGSAQDHHS</sequence>
<name>A0A9X3WF62_9BACI</name>
<evidence type="ECO:0000313" key="3">
    <source>
        <dbReference type="Proteomes" id="UP001145069"/>
    </source>
</evidence>
<feature type="transmembrane region" description="Helical" evidence="1">
    <location>
        <begin position="73"/>
        <end position="92"/>
    </location>
</feature>
<proteinExistence type="predicted"/>
<comment type="caution">
    <text evidence="2">The sequence shown here is derived from an EMBL/GenBank/DDBJ whole genome shotgun (WGS) entry which is preliminary data.</text>
</comment>
<feature type="transmembrane region" description="Helical" evidence="1">
    <location>
        <begin position="18"/>
        <end position="44"/>
    </location>
</feature>
<feature type="transmembrane region" description="Helical" evidence="1">
    <location>
        <begin position="170"/>
        <end position="191"/>
    </location>
</feature>
<reference evidence="2" key="1">
    <citation type="submission" date="2022-06" db="EMBL/GenBank/DDBJ databases">
        <title>Aquibacillus sp. a new bacterium isolated from soil saline samples.</title>
        <authorList>
            <person name="Galisteo C."/>
            <person name="De La Haba R."/>
            <person name="Sanchez-Porro C."/>
            <person name="Ventosa A."/>
        </authorList>
    </citation>
    <scope>NUCLEOTIDE SEQUENCE</scope>
    <source>
        <strain evidence="2">3ASR75-54</strain>
    </source>
</reference>
<feature type="transmembrane region" description="Helical" evidence="1">
    <location>
        <begin position="98"/>
        <end position="128"/>
    </location>
</feature>
<dbReference type="Proteomes" id="UP001145069">
    <property type="component" value="Unassembled WGS sequence"/>
</dbReference>
<feature type="transmembrane region" description="Helical" evidence="1">
    <location>
        <begin position="140"/>
        <end position="164"/>
    </location>
</feature>
<dbReference type="RefSeq" id="WP_272444896.1">
    <property type="nucleotide sequence ID" value="NZ_JAMQKC010000002.1"/>
</dbReference>
<keyword evidence="1" id="KW-0812">Transmembrane</keyword>
<accession>A0A9X3WF62</accession>
<keyword evidence="1" id="KW-0472">Membrane</keyword>
<dbReference type="Pfam" id="PF04854">
    <property type="entry name" value="DUF624"/>
    <property type="match status" value="1"/>
</dbReference>
<dbReference type="EMBL" id="JAMQKC010000002">
    <property type="protein sequence ID" value="MDC3415921.1"/>
    <property type="molecule type" value="Genomic_DNA"/>
</dbReference>
<dbReference type="InterPro" id="IPR006938">
    <property type="entry name" value="DUF624"/>
</dbReference>
<protein>
    <submittedName>
        <fullName evidence="2">DUF624 domain-containing protein</fullName>
    </submittedName>
</protein>
<organism evidence="2 3">
    <name type="scientific">Aquibacillus salsiterrae</name>
    <dbReference type="NCBI Taxonomy" id="2950439"/>
    <lineage>
        <taxon>Bacteria</taxon>
        <taxon>Bacillati</taxon>
        <taxon>Bacillota</taxon>
        <taxon>Bacilli</taxon>
        <taxon>Bacillales</taxon>
        <taxon>Bacillaceae</taxon>
        <taxon>Aquibacillus</taxon>
    </lineage>
</organism>
<evidence type="ECO:0000256" key="1">
    <source>
        <dbReference type="SAM" id="Phobius"/>
    </source>
</evidence>
<dbReference type="AlphaFoldDB" id="A0A9X3WF62"/>
<evidence type="ECO:0000313" key="2">
    <source>
        <dbReference type="EMBL" id="MDC3415921.1"/>
    </source>
</evidence>
<keyword evidence="3" id="KW-1185">Reference proteome</keyword>
<keyword evidence="1" id="KW-1133">Transmembrane helix</keyword>
<gene>
    <name evidence="2" type="ORF">NC799_03230</name>
</gene>